<name>A0A6N1X8A1_9BURK</name>
<dbReference type="GO" id="GO:0016853">
    <property type="term" value="F:isomerase activity"/>
    <property type="evidence" value="ECO:0007669"/>
    <property type="project" value="TreeGrafter"/>
</dbReference>
<dbReference type="PIRSF" id="PIRSF016184">
    <property type="entry name" value="PhzC_PhzF"/>
    <property type="match status" value="1"/>
</dbReference>
<evidence type="ECO:0000313" key="3">
    <source>
        <dbReference type="EMBL" id="QKV54533.1"/>
    </source>
</evidence>
<protein>
    <submittedName>
        <fullName evidence="3">PhzF family phenazine biosynthesis protein</fullName>
    </submittedName>
</protein>
<organism evidence="3 4">
    <name type="scientific">Comamonas antarctica</name>
    <dbReference type="NCBI Taxonomy" id="2743470"/>
    <lineage>
        <taxon>Bacteria</taxon>
        <taxon>Pseudomonadati</taxon>
        <taxon>Pseudomonadota</taxon>
        <taxon>Betaproteobacteria</taxon>
        <taxon>Burkholderiales</taxon>
        <taxon>Comamonadaceae</taxon>
        <taxon>Comamonas</taxon>
    </lineage>
</organism>
<dbReference type="EMBL" id="CP054840">
    <property type="protein sequence ID" value="QKV54533.1"/>
    <property type="molecule type" value="Genomic_DNA"/>
</dbReference>
<evidence type="ECO:0000313" key="4">
    <source>
        <dbReference type="Proteomes" id="UP000509579"/>
    </source>
</evidence>
<dbReference type="Gene3D" id="3.10.310.10">
    <property type="entry name" value="Diaminopimelate Epimerase, Chain A, domain 1"/>
    <property type="match status" value="2"/>
</dbReference>
<dbReference type="RefSeq" id="WP_175505333.1">
    <property type="nucleotide sequence ID" value="NZ_CP054840.1"/>
</dbReference>
<dbReference type="InterPro" id="IPR003719">
    <property type="entry name" value="Phenazine_PhzF-like"/>
</dbReference>
<dbReference type="GO" id="GO:0005737">
    <property type="term" value="C:cytoplasm"/>
    <property type="evidence" value="ECO:0007669"/>
    <property type="project" value="TreeGrafter"/>
</dbReference>
<reference evidence="3 4" key="1">
    <citation type="submission" date="2020-06" db="EMBL/GenBank/DDBJ databases">
        <title>Acidovorax antarctica sp. nov., isolated from Corinth ice sheet soil, Antarctic Fields Peninsula.</title>
        <authorList>
            <person name="Xu Q."/>
            <person name="Peng F."/>
        </authorList>
    </citation>
    <scope>NUCLEOTIDE SEQUENCE [LARGE SCALE GENOMIC DNA]</scope>
    <source>
        <strain evidence="3 4">16-35-5</strain>
    </source>
</reference>
<gene>
    <name evidence="3" type="ORF">HUK68_17450</name>
</gene>
<dbReference type="KEGG" id="aant:HUK68_17450"/>
<sequence length="311" mass="32746">MPAPRSRAFAQVDVFTQVALRGNPVAVVLDGAGLDDAAMQAFASWTQLSETTFVLPPSAAARARGADYQLRIFTPGGELPFAGHPTLGSCHAWLEHGGQPQSAQHIVQECKKGLVTIARQDGRLAFAAPALARTAPEPALLAGVLEALSLRPEQVLAAEHLDNGPQWLGLLLDSPETVLLLDPDHARLKALKQKVGVAALYPAEHMPALVRRSSREARAFAQGTSAARPAVQLEVRAFAAATGVNEDPVTGSLNASLAQWLIAEGRLQAPYAANQGSCLGRDGWVHVSADAQGQLWIGGHTVGCIRGSVLL</sequence>
<dbReference type="AlphaFoldDB" id="A0A6N1X8A1"/>
<dbReference type="PANTHER" id="PTHR13774">
    <property type="entry name" value="PHENAZINE BIOSYNTHESIS PROTEIN"/>
    <property type="match status" value="1"/>
</dbReference>
<comment type="similarity">
    <text evidence="1">Belongs to the PhzF family.</text>
</comment>
<dbReference type="SUPFAM" id="SSF54506">
    <property type="entry name" value="Diaminopimelate epimerase-like"/>
    <property type="match status" value="1"/>
</dbReference>
<evidence type="ECO:0000256" key="1">
    <source>
        <dbReference type="ARBA" id="ARBA00008270"/>
    </source>
</evidence>
<keyword evidence="4" id="KW-1185">Reference proteome</keyword>
<feature type="active site" evidence="2">
    <location>
        <position position="50"/>
    </location>
</feature>
<dbReference type="NCBIfam" id="TIGR00654">
    <property type="entry name" value="PhzF_family"/>
    <property type="match status" value="1"/>
</dbReference>
<dbReference type="Pfam" id="PF02567">
    <property type="entry name" value="PhzC-PhzF"/>
    <property type="match status" value="1"/>
</dbReference>
<dbReference type="PANTHER" id="PTHR13774:SF32">
    <property type="entry name" value="ANTISENSE-ENHANCING SEQUENCE 1"/>
    <property type="match status" value="1"/>
</dbReference>
<evidence type="ECO:0000256" key="2">
    <source>
        <dbReference type="PIRSR" id="PIRSR016184-1"/>
    </source>
</evidence>
<dbReference type="Proteomes" id="UP000509579">
    <property type="component" value="Chromosome"/>
</dbReference>
<proteinExistence type="inferred from homology"/>
<accession>A0A6N1X8A1</accession>